<keyword evidence="5 10" id="KW-1133">Transmembrane helix</keyword>
<comment type="similarity">
    <text evidence="2">Belongs to the CALHM family.</text>
</comment>
<dbReference type="Proteomes" id="UP001479290">
    <property type="component" value="Unassembled WGS sequence"/>
</dbReference>
<evidence type="ECO:0000313" key="11">
    <source>
        <dbReference type="EMBL" id="KAK9967670.1"/>
    </source>
</evidence>
<evidence type="ECO:0000256" key="10">
    <source>
        <dbReference type="SAM" id="Phobius"/>
    </source>
</evidence>
<keyword evidence="8" id="KW-0407">Ion channel</keyword>
<evidence type="ECO:0000256" key="9">
    <source>
        <dbReference type="SAM" id="MobiDB-lite"/>
    </source>
</evidence>
<keyword evidence="6" id="KW-0406">Ion transport</keyword>
<feature type="compositionally biased region" description="Polar residues" evidence="9">
    <location>
        <begin position="231"/>
        <end position="242"/>
    </location>
</feature>
<proteinExistence type="inferred from homology"/>
<evidence type="ECO:0000256" key="7">
    <source>
        <dbReference type="ARBA" id="ARBA00023136"/>
    </source>
</evidence>
<feature type="transmembrane region" description="Helical" evidence="10">
    <location>
        <begin position="20"/>
        <end position="37"/>
    </location>
</feature>
<dbReference type="AlphaFoldDB" id="A0AAW2A1Y8"/>
<dbReference type="InterPro" id="IPR029569">
    <property type="entry name" value="CALHM"/>
</dbReference>
<evidence type="ECO:0000313" key="12">
    <source>
        <dbReference type="Proteomes" id="UP001479290"/>
    </source>
</evidence>
<evidence type="ECO:0000256" key="3">
    <source>
        <dbReference type="ARBA" id="ARBA00022448"/>
    </source>
</evidence>
<gene>
    <name evidence="11" type="ORF">ABG768_002049</name>
</gene>
<dbReference type="EMBL" id="JAWDJR010000010">
    <property type="protein sequence ID" value="KAK9967670.1"/>
    <property type="molecule type" value="Genomic_DNA"/>
</dbReference>
<comment type="caution">
    <text evidence="11">The sequence shown here is derived from an EMBL/GenBank/DDBJ whole genome shotgun (WGS) entry which is preliminary data.</text>
</comment>
<evidence type="ECO:0000256" key="8">
    <source>
        <dbReference type="ARBA" id="ARBA00023303"/>
    </source>
</evidence>
<dbReference type="Pfam" id="PF14798">
    <property type="entry name" value="Ca_hom_mod"/>
    <property type="match status" value="1"/>
</dbReference>
<dbReference type="PANTHER" id="PTHR32261">
    <property type="entry name" value="CALCIUM HOMEOSTASIS MODULATOR PROTEIN"/>
    <property type="match status" value="1"/>
</dbReference>
<feature type="transmembrane region" description="Helical" evidence="10">
    <location>
        <begin position="167"/>
        <end position="187"/>
    </location>
</feature>
<evidence type="ECO:0000256" key="6">
    <source>
        <dbReference type="ARBA" id="ARBA00023065"/>
    </source>
</evidence>
<keyword evidence="3" id="KW-0813">Transport</keyword>
<dbReference type="GO" id="GO:0005261">
    <property type="term" value="F:monoatomic cation channel activity"/>
    <property type="evidence" value="ECO:0007669"/>
    <property type="project" value="TreeGrafter"/>
</dbReference>
<evidence type="ECO:0000256" key="4">
    <source>
        <dbReference type="ARBA" id="ARBA00022692"/>
    </source>
</evidence>
<protein>
    <recommendedName>
        <fullName evidence="13">Calcium homeostasis modulator 1</fullName>
    </recommendedName>
</protein>
<feature type="region of interest" description="Disordered" evidence="9">
    <location>
        <begin position="214"/>
        <end position="242"/>
    </location>
</feature>
<feature type="transmembrane region" description="Helical" evidence="10">
    <location>
        <begin position="49"/>
        <end position="70"/>
    </location>
</feature>
<keyword evidence="7 10" id="KW-0472">Membrane</keyword>
<dbReference type="GO" id="GO:0005886">
    <property type="term" value="C:plasma membrane"/>
    <property type="evidence" value="ECO:0007669"/>
    <property type="project" value="TreeGrafter"/>
</dbReference>
<evidence type="ECO:0008006" key="13">
    <source>
        <dbReference type="Google" id="ProtNLM"/>
    </source>
</evidence>
<feature type="compositionally biased region" description="Polar residues" evidence="9">
    <location>
        <begin position="214"/>
        <end position="223"/>
    </location>
</feature>
<organism evidence="11 12">
    <name type="scientific">Culter alburnus</name>
    <name type="common">Topmouth culter</name>
    <dbReference type="NCBI Taxonomy" id="194366"/>
    <lineage>
        <taxon>Eukaryota</taxon>
        <taxon>Metazoa</taxon>
        <taxon>Chordata</taxon>
        <taxon>Craniata</taxon>
        <taxon>Vertebrata</taxon>
        <taxon>Euteleostomi</taxon>
        <taxon>Actinopterygii</taxon>
        <taxon>Neopterygii</taxon>
        <taxon>Teleostei</taxon>
        <taxon>Ostariophysi</taxon>
        <taxon>Cypriniformes</taxon>
        <taxon>Xenocyprididae</taxon>
        <taxon>Xenocypridinae</taxon>
        <taxon>Culter</taxon>
    </lineage>
</organism>
<accession>A0AAW2A1Y8</accession>
<evidence type="ECO:0000256" key="5">
    <source>
        <dbReference type="ARBA" id="ARBA00022989"/>
    </source>
</evidence>
<sequence>MSSLPDLLQKLCKFLKTSAVFSSFPLSLLLIGSEAVMDQHFSCPCRSDLNALLTASIFTGPALFTFALMFRHLRPLTHGWFHCPEGVNDDTQKNCFKVLTSCLIPPVMWIFVLLLDGDYVACSMTDWKGVYVFDKELNTSWCKPAEGTKNEAELRDLTRKYIHQSQFAGYVVISVFSALAIVLVGIYDSCLSGKCDRCPNRLLSYCGRTDSETHSGGNDTGQHNVPLGTLPATSSRTTDPNV</sequence>
<dbReference type="PANTHER" id="PTHR32261:SF4">
    <property type="entry name" value="CALCIUM HOMEOSTASIS MODULATOR PROTEIN 6"/>
    <property type="match status" value="1"/>
</dbReference>
<reference evidence="11 12" key="1">
    <citation type="submission" date="2024-05" db="EMBL/GenBank/DDBJ databases">
        <title>A high-quality chromosomal-level genome assembly of Topmouth culter (Culter alburnus).</title>
        <authorList>
            <person name="Zhao H."/>
        </authorList>
    </citation>
    <scope>NUCLEOTIDE SEQUENCE [LARGE SCALE GENOMIC DNA]</scope>
    <source>
        <strain evidence="11">CATC2023</strain>
        <tissue evidence="11">Muscle</tissue>
    </source>
</reference>
<evidence type="ECO:0000256" key="1">
    <source>
        <dbReference type="ARBA" id="ARBA00004141"/>
    </source>
</evidence>
<keyword evidence="12" id="KW-1185">Reference proteome</keyword>
<evidence type="ECO:0000256" key="2">
    <source>
        <dbReference type="ARBA" id="ARBA00008497"/>
    </source>
</evidence>
<name>A0AAW2A1Y8_CULAL</name>
<dbReference type="GO" id="GO:1904669">
    <property type="term" value="P:ATP export"/>
    <property type="evidence" value="ECO:0007669"/>
    <property type="project" value="UniProtKB-ARBA"/>
</dbReference>
<feature type="transmembrane region" description="Helical" evidence="10">
    <location>
        <begin position="98"/>
        <end position="115"/>
    </location>
</feature>
<comment type="subcellular location">
    <subcellularLocation>
        <location evidence="1">Membrane</location>
        <topology evidence="1">Multi-pass membrane protein</topology>
    </subcellularLocation>
</comment>
<keyword evidence="4 10" id="KW-0812">Transmembrane</keyword>